<keyword evidence="3" id="KW-1185">Reference proteome</keyword>
<reference evidence="2" key="1">
    <citation type="submission" date="2023-03" db="EMBL/GenBank/DDBJ databases">
        <authorList>
            <person name="Julca I."/>
        </authorList>
    </citation>
    <scope>NUCLEOTIDE SEQUENCE</scope>
</reference>
<proteinExistence type="predicted"/>
<sequence length="463" mass="50377">MSRPSVARVCVELDLLKVHPIRIRLGVEGSTYFQPVFYENMPSYCSECKRLGHDLQWYQRLGGNPTLSNVAIDAAKKKTIDDAENPVTSTVPITKSRLQEVPDGEASLSLDVDAAALVAIAEPQLQDITAGEESLPNPTPSTIVVVDVSDDTLPRLQEKDAAVFVVPLNQPSDDHRSRDVAAATESSPGLQNIDGSLQQLNSAEAVAANKKFVAQHTFSGQIDIASSSDVAAAVDSPLVSNDTKRWCFIAGRSLRSVSPAAEEIPQNPAKSDSYRSYSNSVNSVPSTQLLPFDSVCLNLNGDNHNSLTSNPVDSVSREDEAKSNSPQSSNKEGISSTKISSNQKLNLEAPEFNISHQPPLLEVLLPITAPKTYFSKDDTEIGKNTETFNSSYLIEEINSEGGLNHASNGSDDGDFDMEYAMEQESFCSEVSAPIYHNHSKKVRAKKKVQVRWSARLNRNSFLP</sequence>
<gene>
    <name evidence="2" type="ORF">OLC1_LOCUS14264</name>
</gene>
<feature type="region of interest" description="Disordered" evidence="1">
    <location>
        <begin position="258"/>
        <end position="280"/>
    </location>
</feature>
<feature type="region of interest" description="Disordered" evidence="1">
    <location>
        <begin position="306"/>
        <end position="340"/>
    </location>
</feature>
<dbReference type="PANTHER" id="PTHR31286">
    <property type="entry name" value="GLYCINE-RICH CELL WALL STRUCTURAL PROTEIN 1.8-LIKE"/>
    <property type="match status" value="1"/>
</dbReference>
<feature type="compositionally biased region" description="Polar residues" evidence="1">
    <location>
        <begin position="323"/>
        <end position="340"/>
    </location>
</feature>
<protein>
    <submittedName>
        <fullName evidence="2">OLC1v1004566C1</fullName>
    </submittedName>
</protein>
<dbReference type="EMBL" id="OX459122">
    <property type="protein sequence ID" value="CAI9105604.1"/>
    <property type="molecule type" value="Genomic_DNA"/>
</dbReference>
<dbReference type="Proteomes" id="UP001161247">
    <property type="component" value="Chromosome 5"/>
</dbReference>
<evidence type="ECO:0000313" key="3">
    <source>
        <dbReference type="Proteomes" id="UP001161247"/>
    </source>
</evidence>
<dbReference type="PANTHER" id="PTHR31286:SF180">
    <property type="entry name" value="OS10G0362600 PROTEIN"/>
    <property type="match status" value="1"/>
</dbReference>
<evidence type="ECO:0000256" key="1">
    <source>
        <dbReference type="SAM" id="MobiDB-lite"/>
    </source>
</evidence>
<organism evidence="2 3">
    <name type="scientific">Oldenlandia corymbosa var. corymbosa</name>
    <dbReference type="NCBI Taxonomy" id="529605"/>
    <lineage>
        <taxon>Eukaryota</taxon>
        <taxon>Viridiplantae</taxon>
        <taxon>Streptophyta</taxon>
        <taxon>Embryophyta</taxon>
        <taxon>Tracheophyta</taxon>
        <taxon>Spermatophyta</taxon>
        <taxon>Magnoliopsida</taxon>
        <taxon>eudicotyledons</taxon>
        <taxon>Gunneridae</taxon>
        <taxon>Pentapetalae</taxon>
        <taxon>asterids</taxon>
        <taxon>lamiids</taxon>
        <taxon>Gentianales</taxon>
        <taxon>Rubiaceae</taxon>
        <taxon>Rubioideae</taxon>
        <taxon>Spermacoceae</taxon>
        <taxon>Hedyotis-Oldenlandia complex</taxon>
        <taxon>Oldenlandia</taxon>
    </lineage>
</organism>
<name>A0AAV1DCM0_OLDCO</name>
<dbReference type="AlphaFoldDB" id="A0AAV1DCM0"/>
<dbReference type="InterPro" id="IPR040256">
    <property type="entry name" value="At4g02000-like"/>
</dbReference>
<evidence type="ECO:0000313" key="2">
    <source>
        <dbReference type="EMBL" id="CAI9105604.1"/>
    </source>
</evidence>
<accession>A0AAV1DCM0</accession>